<reference evidence="1 2" key="1">
    <citation type="journal article" date="2010" name="J. Bacteriol.">
        <title>Biochemical characterization of a novel indole prenyltransferase from Streptomyces sp. SN-593.</title>
        <authorList>
            <person name="Takahashi S."/>
            <person name="Takagi H."/>
            <person name="Toyoda A."/>
            <person name="Uramoto M."/>
            <person name="Nogawa T."/>
            <person name="Ueki M."/>
            <person name="Sakaki Y."/>
            <person name="Osada H."/>
        </authorList>
    </citation>
    <scope>NUCLEOTIDE SEQUENCE [LARGE SCALE GENOMIC DNA]</scope>
    <source>
        <strain evidence="1 2">SN-593</strain>
    </source>
</reference>
<accession>A0A7U3UYB4</accession>
<dbReference type="KEGG" id="arev:RVR_8358"/>
<dbReference type="EMBL" id="AP018365">
    <property type="protein sequence ID" value="BBB01103.1"/>
    <property type="molecule type" value="Genomic_DNA"/>
</dbReference>
<sequence length="181" mass="20035">MSISLDRMGDLFGNAEVRQQFIDAVTISGLSQPNLVRVLTDWPFSEAARSTYFTLRGGNTATTDADRNQVDHAVVLAKYLVLCGYAMHRARSNSEAAGDDWSELLVFVKDARARMMEVSVGDAWSAAFAYIIERCEWRLRPGGPAEDRADAYAALRYLATTLAACSGFRPEWTLEVGDVEQ</sequence>
<evidence type="ECO:0000313" key="1">
    <source>
        <dbReference type="EMBL" id="BBB01103.1"/>
    </source>
</evidence>
<reference evidence="1 2" key="3">
    <citation type="journal article" date="2011" name="Nat. Chem. Biol.">
        <title>Reveromycin A biosynthesis uses RevG and RevJ for stereospecific spiroacetal formation.</title>
        <authorList>
            <person name="Takahashi S."/>
            <person name="Toyoda A."/>
            <person name="Sekiyama Y."/>
            <person name="Takagi H."/>
            <person name="Nogawa T."/>
            <person name="Uramoto M."/>
            <person name="Suzuki R."/>
            <person name="Koshino H."/>
            <person name="Kumano T."/>
            <person name="Panthee S."/>
            <person name="Dairi T."/>
            <person name="Ishikawa J."/>
            <person name="Ikeda H."/>
            <person name="Sakaki Y."/>
            <person name="Osada H."/>
        </authorList>
    </citation>
    <scope>NUCLEOTIDE SEQUENCE [LARGE SCALE GENOMIC DNA]</scope>
    <source>
        <strain evidence="1 2">SN-593</strain>
    </source>
</reference>
<dbReference type="AlphaFoldDB" id="A0A7U3UYB4"/>
<protein>
    <submittedName>
        <fullName evidence="1">Uncharacterized protein</fullName>
    </submittedName>
</protein>
<reference evidence="1 2" key="4">
    <citation type="journal article" date="2020" name="Sci. Rep.">
        <title>beta-carboline chemical signals induce reveromycin production through a LuxR family regulator in Streptomyces sp. SN-593.</title>
        <authorList>
            <person name="Panthee S."/>
            <person name="Kito N."/>
            <person name="Hayashi T."/>
            <person name="Shimizu T."/>
            <person name="Ishikawa J."/>
            <person name="Hamamoto H."/>
            <person name="Osada H."/>
            <person name="Takahashi S."/>
        </authorList>
    </citation>
    <scope>NUCLEOTIDE SEQUENCE [LARGE SCALE GENOMIC DNA]</scope>
    <source>
        <strain evidence="1 2">SN-593</strain>
    </source>
</reference>
<organism evidence="1 2">
    <name type="scientific">Actinacidiphila reveromycinica</name>
    <dbReference type="NCBI Taxonomy" id="659352"/>
    <lineage>
        <taxon>Bacteria</taxon>
        <taxon>Bacillati</taxon>
        <taxon>Actinomycetota</taxon>
        <taxon>Actinomycetes</taxon>
        <taxon>Kitasatosporales</taxon>
        <taxon>Streptomycetaceae</taxon>
        <taxon>Actinacidiphila</taxon>
    </lineage>
</organism>
<reference evidence="1 2" key="2">
    <citation type="journal article" date="2011" name="J. Antibiot.">
        <title>Furaquinocins I and J: novel polyketide isoprenoid hybrid compounds from Streptomyces reveromyceticus SN-593.</title>
        <authorList>
            <person name="Panthee S."/>
            <person name="Takahashi S."/>
            <person name="Takagi H."/>
            <person name="Nogawa T."/>
            <person name="Oowada E."/>
            <person name="Uramoto M."/>
            <person name="Osada H."/>
        </authorList>
    </citation>
    <scope>NUCLEOTIDE SEQUENCE [LARGE SCALE GENOMIC DNA]</scope>
    <source>
        <strain evidence="1 2">SN-593</strain>
    </source>
</reference>
<proteinExistence type="predicted"/>
<dbReference type="RefSeq" id="WP_202237051.1">
    <property type="nucleotide sequence ID" value="NZ_AP018365.1"/>
</dbReference>
<gene>
    <name evidence="1" type="ORF">RVR_8358</name>
</gene>
<evidence type="ECO:0000313" key="2">
    <source>
        <dbReference type="Proteomes" id="UP000595703"/>
    </source>
</evidence>
<keyword evidence="2" id="KW-1185">Reference proteome</keyword>
<dbReference type="Proteomes" id="UP000595703">
    <property type="component" value="Chromosome"/>
</dbReference>
<name>A0A7U3UYB4_9ACTN</name>